<dbReference type="Gene3D" id="2.120.10.30">
    <property type="entry name" value="TolB, C-terminal domain"/>
    <property type="match status" value="2"/>
</dbReference>
<feature type="domain" description="FlgD/Vpr Ig-like" evidence="3">
    <location>
        <begin position="615"/>
        <end position="669"/>
    </location>
</feature>
<dbReference type="InterPro" id="IPR026444">
    <property type="entry name" value="Secre_tail"/>
</dbReference>
<evidence type="ECO:0000313" key="5">
    <source>
        <dbReference type="Proteomes" id="UP000051012"/>
    </source>
</evidence>
<dbReference type="AlphaFoldDB" id="A0A0S7YDI2"/>
<dbReference type="InterPro" id="IPR011659">
    <property type="entry name" value="WD40"/>
</dbReference>
<dbReference type="Pfam" id="PF13860">
    <property type="entry name" value="FlgD_ig"/>
    <property type="match status" value="1"/>
</dbReference>
<dbReference type="Proteomes" id="UP000051012">
    <property type="component" value="Unassembled WGS sequence"/>
</dbReference>
<comment type="similarity">
    <text evidence="1">Belongs to the TolB family.</text>
</comment>
<dbReference type="NCBIfam" id="TIGR04183">
    <property type="entry name" value="Por_Secre_tail"/>
    <property type="match status" value="1"/>
</dbReference>
<evidence type="ECO:0000256" key="2">
    <source>
        <dbReference type="SAM" id="MobiDB-lite"/>
    </source>
</evidence>
<dbReference type="InterPro" id="IPR025965">
    <property type="entry name" value="FlgD/Vpr_Ig-like"/>
</dbReference>
<dbReference type="Pfam" id="PF07676">
    <property type="entry name" value="PD40"/>
    <property type="match status" value="4"/>
</dbReference>
<organism evidence="4 5">
    <name type="scientific">candidate division TA06 bacterium DG_78</name>
    <dbReference type="NCBI Taxonomy" id="1703772"/>
    <lineage>
        <taxon>Bacteria</taxon>
        <taxon>Bacteria division TA06</taxon>
    </lineage>
</organism>
<name>A0A0S7YDI2_UNCT6</name>
<proteinExistence type="inferred from homology"/>
<reference evidence="4 5" key="1">
    <citation type="journal article" date="2015" name="Microbiome">
        <title>Genomic resolution of linkages in carbon, nitrogen, and sulfur cycling among widespread estuary sediment bacteria.</title>
        <authorList>
            <person name="Baker B.J."/>
            <person name="Lazar C.S."/>
            <person name="Teske A.P."/>
            <person name="Dick G.J."/>
        </authorList>
    </citation>
    <scope>NUCLEOTIDE SEQUENCE [LARGE SCALE GENOMIC DNA]</scope>
    <source>
        <strain evidence="4">DG_78</strain>
    </source>
</reference>
<dbReference type="PANTHER" id="PTHR36842">
    <property type="entry name" value="PROTEIN TOLB HOMOLOG"/>
    <property type="match status" value="1"/>
</dbReference>
<evidence type="ECO:0000259" key="3">
    <source>
        <dbReference type="Pfam" id="PF13860"/>
    </source>
</evidence>
<accession>A0A0S7YDI2</accession>
<gene>
    <name evidence="4" type="ORF">AMJ52_05340</name>
</gene>
<dbReference type="SUPFAM" id="SSF82171">
    <property type="entry name" value="DPP6 N-terminal domain-like"/>
    <property type="match status" value="1"/>
</dbReference>
<protein>
    <recommendedName>
        <fullName evidence="3">FlgD/Vpr Ig-like domain-containing protein</fullName>
    </recommendedName>
</protein>
<dbReference type="PANTHER" id="PTHR36842:SF1">
    <property type="entry name" value="PROTEIN TOLB"/>
    <property type="match status" value="1"/>
</dbReference>
<feature type="region of interest" description="Disordered" evidence="2">
    <location>
        <begin position="441"/>
        <end position="495"/>
    </location>
</feature>
<evidence type="ECO:0000256" key="1">
    <source>
        <dbReference type="ARBA" id="ARBA00009820"/>
    </source>
</evidence>
<comment type="caution">
    <text evidence="4">The sequence shown here is derived from an EMBL/GenBank/DDBJ whole genome shotgun (WGS) entry which is preliminary data.</text>
</comment>
<sequence length="680" mass="75277">MRTKVGKILFVFGLIAIIAAITLYATTNNEIYSKSGKVNYKKPQSEKIKGQGEVSSAKVTTRGGVPNRQVTVRRITTSTAKEGFPSWSPDGQWIAFQSEDPSSAPPNFYYWGIYKIKQDGTGLAPVALPDSLIYTYMCFNRPSWSPDGQKIAYNSYGDTTHGGWTNADIFIMDPDGSNREMVSHDTSYCHGRGVPEWSPDAKKIVCKHDEYDHLIVIDLDAGTDIDMDVLYPGPETLDVGIENQWPKFSPDGSKILFKPDLDADYDGHILVIDTSATTLVEIDTSNSVRKGADWSPDGEKIVYSGDRGEDSYSDIYIVNADGTGRRTILSEGNTCLQEVDWQPVSPVAFGRWIVYAPTVDSDDDNKNIWVVSTDGRYTGCLWADTTEEYWHVTPQWSPQGDKIVFASDCYSGGGDYDLYVIDLDTDDDDLDLLLNWEEFAGYGTDPDDRDTDNGDENDGSEVFAGRDPLDPYDDMWAPPYTDEHDPPPGDPGADPNTDIVVHVKDDGAGVDIATIVMTVEGVQVTPAITGPEWDYTLTYDPPAPFDSGQNVLVTIKASDLATPSHAMPTDAYFFTIAVPGVEEEGAQIPTRFDLSQNTPNPAHGMTNIRYQVPRITHVTLRIYDASGRLVRDLINESKSAGYYSVNWDLKDNAGKTVSKGVYLYELKAEDYKDTRKMVIE</sequence>
<feature type="compositionally biased region" description="Acidic residues" evidence="2">
    <location>
        <begin position="445"/>
        <end position="459"/>
    </location>
</feature>
<dbReference type="Gene3D" id="2.60.40.4070">
    <property type="match status" value="1"/>
</dbReference>
<evidence type="ECO:0000313" key="4">
    <source>
        <dbReference type="EMBL" id="KPJ72752.1"/>
    </source>
</evidence>
<dbReference type="EMBL" id="LJNI01000057">
    <property type="protein sequence ID" value="KPJ72752.1"/>
    <property type="molecule type" value="Genomic_DNA"/>
</dbReference>
<dbReference type="InterPro" id="IPR011042">
    <property type="entry name" value="6-blade_b-propeller_TolB-like"/>
</dbReference>